<dbReference type="EMBL" id="BAABIY010000020">
    <property type="protein sequence ID" value="GAA5098148.1"/>
    <property type="molecule type" value="Genomic_DNA"/>
</dbReference>
<feature type="transmembrane region" description="Helical" evidence="7">
    <location>
        <begin position="12"/>
        <end position="33"/>
    </location>
</feature>
<evidence type="ECO:0000256" key="4">
    <source>
        <dbReference type="ARBA" id="ARBA00022989"/>
    </source>
</evidence>
<dbReference type="Pfam" id="PF04610">
    <property type="entry name" value="TrbL"/>
    <property type="match status" value="1"/>
</dbReference>
<gene>
    <name evidence="8" type="ORF">GCM10023260_08360</name>
</gene>
<feature type="transmembrane region" description="Helical" evidence="7">
    <location>
        <begin position="196"/>
        <end position="214"/>
    </location>
</feature>
<feature type="region of interest" description="Disordered" evidence="6">
    <location>
        <begin position="367"/>
        <end position="415"/>
    </location>
</feature>
<proteinExistence type="inferred from homology"/>
<keyword evidence="4 7" id="KW-1133">Transmembrane helix</keyword>
<protein>
    <recommendedName>
        <fullName evidence="10">P-type conjugative transfer protein TrbL</fullName>
    </recommendedName>
</protein>
<feature type="transmembrane region" description="Helical" evidence="7">
    <location>
        <begin position="252"/>
        <end position="273"/>
    </location>
</feature>
<feature type="compositionally biased region" description="Polar residues" evidence="6">
    <location>
        <begin position="390"/>
        <end position="409"/>
    </location>
</feature>
<feature type="transmembrane region" description="Helical" evidence="7">
    <location>
        <begin position="167"/>
        <end position="189"/>
    </location>
</feature>
<dbReference type="NCBIfam" id="TIGR02783">
    <property type="entry name" value="TrbL_P"/>
    <property type="match status" value="1"/>
</dbReference>
<reference evidence="9" key="1">
    <citation type="journal article" date="2019" name="Int. J. Syst. Evol. Microbiol.">
        <title>The Global Catalogue of Microorganisms (GCM) 10K type strain sequencing project: providing services to taxonomists for standard genome sequencing and annotation.</title>
        <authorList>
            <consortium name="The Broad Institute Genomics Platform"/>
            <consortium name="The Broad Institute Genome Sequencing Center for Infectious Disease"/>
            <person name="Wu L."/>
            <person name="Ma J."/>
        </authorList>
    </citation>
    <scope>NUCLEOTIDE SEQUENCE [LARGE SCALE GENOMIC DNA]</scope>
    <source>
        <strain evidence="9">JCM 17706</strain>
    </source>
</reference>
<evidence type="ECO:0008006" key="10">
    <source>
        <dbReference type="Google" id="ProtNLM"/>
    </source>
</evidence>
<feature type="transmembrane region" description="Helical" evidence="7">
    <location>
        <begin position="97"/>
        <end position="114"/>
    </location>
</feature>
<evidence type="ECO:0000256" key="3">
    <source>
        <dbReference type="ARBA" id="ARBA00022692"/>
    </source>
</evidence>
<evidence type="ECO:0000313" key="8">
    <source>
        <dbReference type="EMBL" id="GAA5098148.1"/>
    </source>
</evidence>
<evidence type="ECO:0000256" key="2">
    <source>
        <dbReference type="ARBA" id="ARBA00007802"/>
    </source>
</evidence>
<comment type="similarity">
    <text evidence="2">Belongs to the TrbL/VirB6 family.</text>
</comment>
<comment type="caution">
    <text evidence="8">The sequence shown here is derived from an EMBL/GenBank/DDBJ whole genome shotgun (WGS) entry which is preliminary data.</text>
</comment>
<accession>A0ABP9MN82</accession>
<feature type="transmembrane region" description="Helical" evidence="7">
    <location>
        <begin position="220"/>
        <end position="240"/>
    </location>
</feature>
<keyword evidence="9" id="KW-1185">Reference proteome</keyword>
<comment type="subcellular location">
    <subcellularLocation>
        <location evidence="1">Membrane</location>
        <topology evidence="1">Multi-pass membrane protein</topology>
    </subcellularLocation>
</comment>
<name>A0ABP9MN82_9HYPH</name>
<dbReference type="Proteomes" id="UP001501525">
    <property type="component" value="Unassembled WGS sequence"/>
</dbReference>
<dbReference type="InterPro" id="IPR014150">
    <property type="entry name" value="Conjugal_tfr_TrbL"/>
</dbReference>
<organism evidence="8 9">
    <name type="scientific">Bartonella acomydis</name>
    <dbReference type="NCBI Taxonomy" id="686234"/>
    <lineage>
        <taxon>Bacteria</taxon>
        <taxon>Pseudomonadati</taxon>
        <taxon>Pseudomonadota</taxon>
        <taxon>Alphaproteobacteria</taxon>
        <taxon>Hyphomicrobiales</taxon>
        <taxon>Bartonellaceae</taxon>
        <taxon>Bartonella</taxon>
    </lineage>
</organism>
<evidence type="ECO:0000256" key="5">
    <source>
        <dbReference type="ARBA" id="ARBA00023136"/>
    </source>
</evidence>
<dbReference type="InterPro" id="IPR007688">
    <property type="entry name" value="Conjugal_tfr_TrbL/VirB6"/>
</dbReference>
<evidence type="ECO:0000256" key="1">
    <source>
        <dbReference type="ARBA" id="ARBA00004141"/>
    </source>
</evidence>
<keyword evidence="5 7" id="KW-0472">Membrane</keyword>
<evidence type="ECO:0000313" key="9">
    <source>
        <dbReference type="Proteomes" id="UP001501525"/>
    </source>
</evidence>
<sequence>MENYKVLRNKKRVFLIFFLIVLGYIFFTDIAFANGLDKTKSFSGLLDLIQDQSHRWYSKLHYYGFRLFWLLATLQLIISFIPLLFKQSDIADFLGELVKFILVIGFFAALLEYSQEWGTAIVESFRTAAADASGRDRNLFPSDILGEASDIMEVMANVSTWNPINSMLITIQSVIVFLCFSFIAVLLAVTLIESYIVINASVIFMGFGASQWTREISITIFRYTVSVGAKLFVMTLLVTLISDSMKAWKDAYVYSAASNWTLLGLSLLCAYLTKTIPEIISGLISGTSGGSGATIGAMVSAAVGAAVVAATAGAGAPAVAGGAAAAGGTGSALGGGESGGIETAGMSGGGVMTGAVNNINASQMTGNFFKDSGNKPQSVGNPRVAGGENRFTSTSQSQAKSISPEQSESVFPKTRDIADFPKTRDIADFSKTRDIADMTLKGAEHMATFCIPGMENAANLSLNAPPTSPEYNDIQIFNYNTPQSDEVRAGDMIVKTISGVKSTFGVKSTIDKNLKKL</sequence>
<keyword evidence="3 7" id="KW-0812">Transmembrane</keyword>
<evidence type="ECO:0000256" key="6">
    <source>
        <dbReference type="SAM" id="MobiDB-lite"/>
    </source>
</evidence>
<feature type="transmembrane region" description="Helical" evidence="7">
    <location>
        <begin position="67"/>
        <end position="85"/>
    </location>
</feature>
<evidence type="ECO:0000256" key="7">
    <source>
        <dbReference type="SAM" id="Phobius"/>
    </source>
</evidence>